<dbReference type="AlphaFoldDB" id="A0A7J7R955"/>
<dbReference type="EMBL" id="JABWUV010000034">
    <property type="protein sequence ID" value="KAF6272676.1"/>
    <property type="molecule type" value="Genomic_DNA"/>
</dbReference>
<proteinExistence type="predicted"/>
<organism evidence="1 2">
    <name type="scientific">Myotis myotis</name>
    <name type="common">Greater mouse-eared bat</name>
    <name type="synonym">Vespertilio myotis</name>
    <dbReference type="NCBI Taxonomy" id="51298"/>
    <lineage>
        <taxon>Eukaryota</taxon>
        <taxon>Metazoa</taxon>
        <taxon>Chordata</taxon>
        <taxon>Craniata</taxon>
        <taxon>Vertebrata</taxon>
        <taxon>Euteleostomi</taxon>
        <taxon>Mammalia</taxon>
        <taxon>Eutheria</taxon>
        <taxon>Laurasiatheria</taxon>
        <taxon>Chiroptera</taxon>
        <taxon>Yangochiroptera</taxon>
        <taxon>Vespertilionidae</taxon>
        <taxon>Myotis</taxon>
    </lineage>
</organism>
<name>A0A7J7R955_MYOMY</name>
<sequence>MGSAWEGGTACLVTNEQRCTFKETHITSNAPTCPAQVYPSPWRLGKGFGTGLSALEKLYQLFLQSTCLVMLSSSDARAGRLEKLQPCLTLRSIKAVKRQPRARPCAVGHGLGLPAFDIQAKQGEQCQ</sequence>
<evidence type="ECO:0000313" key="1">
    <source>
        <dbReference type="EMBL" id="KAF6272676.1"/>
    </source>
</evidence>
<gene>
    <name evidence="1" type="ORF">mMyoMyo1_010870</name>
</gene>
<reference evidence="1 2" key="1">
    <citation type="journal article" date="2020" name="Nature">
        <title>Six reference-quality genomes reveal evolution of bat adaptations.</title>
        <authorList>
            <person name="Jebb D."/>
            <person name="Huang Z."/>
            <person name="Pippel M."/>
            <person name="Hughes G.M."/>
            <person name="Lavrichenko K."/>
            <person name="Devanna P."/>
            <person name="Winkler S."/>
            <person name="Jermiin L.S."/>
            <person name="Skirmuntt E.C."/>
            <person name="Katzourakis A."/>
            <person name="Burkitt-Gray L."/>
            <person name="Ray D.A."/>
            <person name="Sullivan K.A.M."/>
            <person name="Roscito J.G."/>
            <person name="Kirilenko B.M."/>
            <person name="Davalos L.M."/>
            <person name="Corthals A.P."/>
            <person name="Power M.L."/>
            <person name="Jones G."/>
            <person name="Ransome R.D."/>
            <person name="Dechmann D.K.N."/>
            <person name="Locatelli A.G."/>
            <person name="Puechmaille S.J."/>
            <person name="Fedrigo O."/>
            <person name="Jarvis E.D."/>
            <person name="Hiller M."/>
            <person name="Vernes S.C."/>
            <person name="Myers E.W."/>
            <person name="Teeling E.C."/>
        </authorList>
    </citation>
    <scope>NUCLEOTIDE SEQUENCE [LARGE SCALE GENOMIC DNA]</scope>
    <source>
        <strain evidence="1">MMyoMyo1</strain>
        <tissue evidence="1">Flight muscle</tissue>
    </source>
</reference>
<evidence type="ECO:0000313" key="2">
    <source>
        <dbReference type="Proteomes" id="UP000527355"/>
    </source>
</evidence>
<keyword evidence="2" id="KW-1185">Reference proteome</keyword>
<comment type="caution">
    <text evidence="1">The sequence shown here is derived from an EMBL/GenBank/DDBJ whole genome shotgun (WGS) entry which is preliminary data.</text>
</comment>
<accession>A0A7J7R955</accession>
<protein>
    <submittedName>
        <fullName evidence="1">Uncharacterized protein</fullName>
    </submittedName>
</protein>
<dbReference type="Proteomes" id="UP000527355">
    <property type="component" value="Unassembled WGS sequence"/>
</dbReference>